<dbReference type="EMBL" id="BAABUJ010000011">
    <property type="protein sequence ID" value="GAA5798762.1"/>
    <property type="molecule type" value="Genomic_DNA"/>
</dbReference>
<feature type="region of interest" description="Disordered" evidence="1">
    <location>
        <begin position="1"/>
        <end position="78"/>
    </location>
</feature>
<accession>A0ABP9XVE8</accession>
<reference evidence="2 3" key="1">
    <citation type="submission" date="2024-04" db="EMBL/GenBank/DDBJ databases">
        <title>genome sequences of Mucor flavus KT1a and Helicostylum pulchrum KT1b strains isolation_sourced from the surface of a dry-aged beef.</title>
        <authorList>
            <person name="Toyotome T."/>
            <person name="Hosono M."/>
            <person name="Torimaru M."/>
            <person name="Fukuda K."/>
            <person name="Mikami N."/>
        </authorList>
    </citation>
    <scope>NUCLEOTIDE SEQUENCE [LARGE SCALE GENOMIC DNA]</scope>
    <source>
        <strain evidence="2 3">KT1b</strain>
    </source>
</reference>
<evidence type="ECO:0000313" key="2">
    <source>
        <dbReference type="EMBL" id="GAA5798762.1"/>
    </source>
</evidence>
<organism evidence="2 3">
    <name type="scientific">Helicostylum pulchrum</name>
    <dbReference type="NCBI Taxonomy" id="562976"/>
    <lineage>
        <taxon>Eukaryota</taxon>
        <taxon>Fungi</taxon>
        <taxon>Fungi incertae sedis</taxon>
        <taxon>Mucoromycota</taxon>
        <taxon>Mucoromycotina</taxon>
        <taxon>Mucoromycetes</taxon>
        <taxon>Mucorales</taxon>
        <taxon>Mucorineae</taxon>
        <taxon>Mucoraceae</taxon>
        <taxon>Helicostylum</taxon>
    </lineage>
</organism>
<gene>
    <name evidence="2" type="ORF">HPULCUR_004168</name>
</gene>
<keyword evidence="3" id="KW-1185">Reference proteome</keyword>
<sequence>MNPNPVSNGLAIPTETSTTNKESSASTSTVNNTTIKPGTTASPVSTDNTAAVPSTNASTTTNAAAVEENETNETDEDVIKNQKLVEEFQYLLEKSQSLFSGLRDLPNTGSHRQWRPYFEKTFEVYTKLWKFQQTHRSILEHKSNYGLKRWEVGEIASKIGQLYYHY</sequence>
<dbReference type="Pfam" id="PF12070">
    <property type="entry name" value="SCAI"/>
    <property type="match status" value="1"/>
</dbReference>
<feature type="compositionally biased region" description="Low complexity" evidence="1">
    <location>
        <begin position="23"/>
        <end position="34"/>
    </location>
</feature>
<proteinExistence type="predicted"/>
<feature type="compositionally biased region" description="Acidic residues" evidence="1">
    <location>
        <begin position="67"/>
        <end position="76"/>
    </location>
</feature>
<evidence type="ECO:0000313" key="3">
    <source>
        <dbReference type="Proteomes" id="UP001476247"/>
    </source>
</evidence>
<dbReference type="Proteomes" id="UP001476247">
    <property type="component" value="Unassembled WGS sequence"/>
</dbReference>
<comment type="caution">
    <text evidence="2">The sequence shown here is derived from an EMBL/GenBank/DDBJ whole genome shotgun (WGS) entry which is preliminary data.</text>
</comment>
<protein>
    <submittedName>
        <fullName evidence="2">Uncharacterized protein</fullName>
    </submittedName>
</protein>
<dbReference type="InterPro" id="IPR022709">
    <property type="entry name" value="SCAI"/>
</dbReference>
<evidence type="ECO:0000256" key="1">
    <source>
        <dbReference type="SAM" id="MobiDB-lite"/>
    </source>
</evidence>
<dbReference type="PANTHER" id="PTHR21243">
    <property type="entry name" value="PROTEIN SCAI"/>
    <property type="match status" value="1"/>
</dbReference>
<feature type="compositionally biased region" description="Low complexity" evidence="1">
    <location>
        <begin position="48"/>
        <end position="66"/>
    </location>
</feature>
<name>A0ABP9XVE8_9FUNG</name>
<feature type="compositionally biased region" description="Polar residues" evidence="1">
    <location>
        <begin position="35"/>
        <end position="47"/>
    </location>
</feature>